<accession>A0A0E9QEN5</accession>
<proteinExistence type="predicted"/>
<protein>
    <submittedName>
        <fullName evidence="1">Uncharacterized protein</fullName>
    </submittedName>
</protein>
<name>A0A0E9QEN5_ANGAN</name>
<dbReference type="AlphaFoldDB" id="A0A0E9QEN5"/>
<dbReference type="EMBL" id="GBXM01093600">
    <property type="protein sequence ID" value="JAH14977.1"/>
    <property type="molecule type" value="Transcribed_RNA"/>
</dbReference>
<evidence type="ECO:0000313" key="1">
    <source>
        <dbReference type="EMBL" id="JAH14977.1"/>
    </source>
</evidence>
<organism evidence="1">
    <name type="scientific">Anguilla anguilla</name>
    <name type="common">European freshwater eel</name>
    <name type="synonym">Muraena anguilla</name>
    <dbReference type="NCBI Taxonomy" id="7936"/>
    <lineage>
        <taxon>Eukaryota</taxon>
        <taxon>Metazoa</taxon>
        <taxon>Chordata</taxon>
        <taxon>Craniata</taxon>
        <taxon>Vertebrata</taxon>
        <taxon>Euteleostomi</taxon>
        <taxon>Actinopterygii</taxon>
        <taxon>Neopterygii</taxon>
        <taxon>Teleostei</taxon>
        <taxon>Anguilliformes</taxon>
        <taxon>Anguillidae</taxon>
        <taxon>Anguilla</taxon>
    </lineage>
</organism>
<reference evidence="1" key="2">
    <citation type="journal article" date="2015" name="Fish Shellfish Immunol.">
        <title>Early steps in the European eel (Anguilla anguilla)-Vibrio vulnificus interaction in the gills: Role of the RtxA13 toxin.</title>
        <authorList>
            <person name="Callol A."/>
            <person name="Pajuelo D."/>
            <person name="Ebbesson L."/>
            <person name="Teles M."/>
            <person name="MacKenzie S."/>
            <person name="Amaro C."/>
        </authorList>
    </citation>
    <scope>NUCLEOTIDE SEQUENCE</scope>
</reference>
<reference evidence="1" key="1">
    <citation type="submission" date="2014-11" db="EMBL/GenBank/DDBJ databases">
        <authorList>
            <person name="Amaro Gonzalez C."/>
        </authorList>
    </citation>
    <scope>NUCLEOTIDE SEQUENCE</scope>
</reference>
<sequence>MSVSVVNQVASTSYSDPQFATKPRQGFTLRQQWITVLLPGPR</sequence>